<name>A0A5C4N4U9_9RHOB</name>
<accession>A0A5C4N4U9</accession>
<dbReference type="AlphaFoldDB" id="A0A5C4N4U9"/>
<dbReference type="Pfam" id="PF11319">
    <property type="entry name" value="VasI"/>
    <property type="match status" value="1"/>
</dbReference>
<organism evidence="2 3">
    <name type="scientific">Rubellimicrobium roseum</name>
    <dbReference type="NCBI Taxonomy" id="687525"/>
    <lineage>
        <taxon>Bacteria</taxon>
        <taxon>Pseudomonadati</taxon>
        <taxon>Pseudomonadota</taxon>
        <taxon>Alphaproteobacteria</taxon>
        <taxon>Rhodobacterales</taxon>
        <taxon>Roseobacteraceae</taxon>
        <taxon>Rubellimicrobium</taxon>
    </lineage>
</organism>
<dbReference type="InterPro" id="IPR017738">
    <property type="entry name" value="T6SS-assoc_VCA0118"/>
</dbReference>
<dbReference type="Proteomes" id="UP000305709">
    <property type="component" value="Unassembled WGS sequence"/>
</dbReference>
<evidence type="ECO:0008006" key="4">
    <source>
        <dbReference type="Google" id="ProtNLM"/>
    </source>
</evidence>
<proteinExistence type="predicted"/>
<dbReference type="EMBL" id="VDFV01000049">
    <property type="protein sequence ID" value="TNC63538.1"/>
    <property type="molecule type" value="Genomic_DNA"/>
</dbReference>
<dbReference type="RefSeq" id="WP_139083339.1">
    <property type="nucleotide sequence ID" value="NZ_VDFV01000049.1"/>
</dbReference>
<feature type="signal peptide" evidence="1">
    <location>
        <begin position="1"/>
        <end position="22"/>
    </location>
</feature>
<evidence type="ECO:0000313" key="2">
    <source>
        <dbReference type="EMBL" id="TNC63538.1"/>
    </source>
</evidence>
<keyword evidence="1" id="KW-0732">Signal</keyword>
<evidence type="ECO:0000313" key="3">
    <source>
        <dbReference type="Proteomes" id="UP000305709"/>
    </source>
</evidence>
<sequence>MRWRTGPAVLAALLATTPVAGATETEGCAAIAADAERLACFDAQFGERVHADEGAALPADTGRWTIRTGVSPMTDETSVFLGLDSQNPIPSPFGGIAPGVLMLRCQENTTAAFVSFNDNVMADLQGQGRVEYRIDDQPMARLGMSASPNGLALGLWTGGRSIPWITSLIGHERLALRATPLRASPLTLTFDLSGLEAAIVGLRETCGW</sequence>
<dbReference type="OrthoDB" id="7831428at2"/>
<keyword evidence="3" id="KW-1185">Reference proteome</keyword>
<protein>
    <recommendedName>
        <fullName evidence="4">Type VI secretion system-associated protein TagO</fullName>
    </recommendedName>
</protein>
<gene>
    <name evidence="2" type="ORF">FHG71_19335</name>
</gene>
<evidence type="ECO:0000256" key="1">
    <source>
        <dbReference type="SAM" id="SignalP"/>
    </source>
</evidence>
<comment type="caution">
    <text evidence="2">The sequence shown here is derived from an EMBL/GenBank/DDBJ whole genome shotgun (WGS) entry which is preliminary data.</text>
</comment>
<feature type="chain" id="PRO_5022794597" description="Type VI secretion system-associated protein TagO" evidence="1">
    <location>
        <begin position="23"/>
        <end position="208"/>
    </location>
</feature>
<reference evidence="2 3" key="1">
    <citation type="submission" date="2019-06" db="EMBL/GenBank/DDBJ databases">
        <authorList>
            <person name="Jiang L."/>
        </authorList>
    </citation>
    <scope>NUCLEOTIDE SEQUENCE [LARGE SCALE GENOMIC DNA]</scope>
    <source>
        <strain evidence="2 3">YIM 48858</strain>
    </source>
</reference>